<evidence type="ECO:0000313" key="2">
    <source>
        <dbReference type="EMBL" id="TGZ65013.1"/>
    </source>
</evidence>
<comment type="caution">
    <text evidence="2">The sequence shown here is derived from an EMBL/GenBank/DDBJ whole genome shotgun (WGS) entry which is preliminary data.</text>
</comment>
<dbReference type="OrthoDB" id="6251237at2759"/>
<organism evidence="2 3">
    <name type="scientific">Opisthorchis felineus</name>
    <dbReference type="NCBI Taxonomy" id="147828"/>
    <lineage>
        <taxon>Eukaryota</taxon>
        <taxon>Metazoa</taxon>
        <taxon>Spiralia</taxon>
        <taxon>Lophotrochozoa</taxon>
        <taxon>Platyhelminthes</taxon>
        <taxon>Trematoda</taxon>
        <taxon>Digenea</taxon>
        <taxon>Opisthorchiida</taxon>
        <taxon>Opisthorchiata</taxon>
        <taxon>Opisthorchiidae</taxon>
        <taxon>Opisthorchis</taxon>
    </lineage>
</organism>
<dbReference type="EMBL" id="SJOL01006567">
    <property type="protein sequence ID" value="TGZ65013.1"/>
    <property type="molecule type" value="Genomic_DNA"/>
</dbReference>
<gene>
    <name evidence="2" type="ORF">CRM22_006097</name>
</gene>
<feature type="region of interest" description="Disordered" evidence="1">
    <location>
        <begin position="353"/>
        <end position="391"/>
    </location>
</feature>
<feature type="compositionally biased region" description="Polar residues" evidence="1">
    <location>
        <begin position="366"/>
        <end position="391"/>
    </location>
</feature>
<proteinExistence type="predicted"/>
<keyword evidence="3" id="KW-1185">Reference proteome</keyword>
<evidence type="ECO:0000256" key="1">
    <source>
        <dbReference type="SAM" id="MobiDB-lite"/>
    </source>
</evidence>
<evidence type="ECO:0000313" key="3">
    <source>
        <dbReference type="Proteomes" id="UP000308267"/>
    </source>
</evidence>
<protein>
    <submittedName>
        <fullName evidence="2">Uncharacterized protein</fullName>
    </submittedName>
</protein>
<reference evidence="2 3" key="1">
    <citation type="journal article" date="2019" name="BMC Genomics">
        <title>New insights from Opisthorchis felineus genome: update on genomics of the epidemiologically important liver flukes.</title>
        <authorList>
            <person name="Ershov N.I."/>
            <person name="Mordvinov V.A."/>
            <person name="Prokhortchouk E.B."/>
            <person name="Pakharukova M.Y."/>
            <person name="Gunbin K.V."/>
            <person name="Ustyantsev K."/>
            <person name="Genaev M.A."/>
            <person name="Blinov A.G."/>
            <person name="Mazur A."/>
            <person name="Boulygina E."/>
            <person name="Tsygankova S."/>
            <person name="Khrameeva E."/>
            <person name="Chekanov N."/>
            <person name="Fan G."/>
            <person name="Xiao A."/>
            <person name="Zhang H."/>
            <person name="Xu X."/>
            <person name="Yang H."/>
            <person name="Solovyev V."/>
            <person name="Lee S.M."/>
            <person name="Liu X."/>
            <person name="Afonnikov D.A."/>
            <person name="Skryabin K.G."/>
        </authorList>
    </citation>
    <scope>NUCLEOTIDE SEQUENCE [LARGE SCALE GENOMIC DNA]</scope>
    <source>
        <strain evidence="2">AK-0245</strain>
        <tissue evidence="2">Whole organism</tissue>
    </source>
</reference>
<name>A0A4S2LMV2_OPIFE</name>
<dbReference type="AlphaFoldDB" id="A0A4S2LMV2"/>
<accession>A0A4S2LMV2</accession>
<sequence length="391" mass="44739">MPSPKEFLIRTRRSDVIHGRFSERFTVIRPKGTSQYLRTPSDVIHGRFSLVRKLARPIPRKSRIRRPTKLPEGFVIPNLSHRDYRKLNWGLSNLNLPRVTLTSAIHRAVSMTSSQLRWRLKPVVTESDLKSLEYEYQQSGSLPFCHKNTPFVSSRTTTFSVQQRIYRLTGSPVVYLNDRDYMQNLKSDILREQAEKYGEAFEAGDIHPQQFFPNYRPKLKKKTIPTEQLIQLISPGLPMPYVFDKDTQPTPSKTEKPLRRAEPVGYFLVRGPRKSSNIGTTVDLGDSAVDKAVNDIYLRAQESPEPVSMLIDRLFPNNSQIGTLYALAEKALQTSVEGSVDRYNMRSATPITKAASEARRKRQTERPSLTKNSVTKLRNSVHSQLPWTASQ</sequence>
<dbReference type="Proteomes" id="UP000308267">
    <property type="component" value="Unassembled WGS sequence"/>
</dbReference>